<evidence type="ECO:0000313" key="3">
    <source>
        <dbReference type="Proteomes" id="UP001595704"/>
    </source>
</evidence>
<dbReference type="Proteomes" id="UP001595704">
    <property type="component" value="Unassembled WGS sequence"/>
</dbReference>
<keyword evidence="1" id="KW-0732">Signal</keyword>
<sequence length="122" mass="12290">MKILKLMAAAIGMLALAACQTANNPTAWGQIAAGVATVVGDTKIDPDIERVSSKLAAYCVEVQTAALAVDLFAPVKVQQAAIDARAVVRTFCSSPPTSVATAITSLAAAYAAIESARKGGGA</sequence>
<reference evidence="3" key="1">
    <citation type="journal article" date="2019" name="Int. J. Syst. Evol. Microbiol.">
        <title>The Global Catalogue of Microorganisms (GCM) 10K type strain sequencing project: providing services to taxonomists for standard genome sequencing and annotation.</title>
        <authorList>
            <consortium name="The Broad Institute Genomics Platform"/>
            <consortium name="The Broad Institute Genome Sequencing Center for Infectious Disease"/>
            <person name="Wu L."/>
            <person name="Ma J."/>
        </authorList>
    </citation>
    <scope>NUCLEOTIDE SEQUENCE [LARGE SCALE GENOMIC DNA]</scope>
    <source>
        <strain evidence="3">KCTC 42282</strain>
    </source>
</reference>
<dbReference type="PROSITE" id="PS51257">
    <property type="entry name" value="PROKAR_LIPOPROTEIN"/>
    <property type="match status" value="1"/>
</dbReference>
<evidence type="ECO:0000256" key="1">
    <source>
        <dbReference type="SAM" id="SignalP"/>
    </source>
</evidence>
<name>A0ABV7UIK4_9HYPH</name>
<evidence type="ECO:0000313" key="2">
    <source>
        <dbReference type="EMBL" id="MFC3638244.1"/>
    </source>
</evidence>
<accession>A0ABV7UIK4</accession>
<proteinExistence type="predicted"/>
<feature type="chain" id="PRO_5045495227" description="Lipoprotein" evidence="1">
    <location>
        <begin position="18"/>
        <end position="122"/>
    </location>
</feature>
<dbReference type="RefSeq" id="WP_191320399.1">
    <property type="nucleotide sequence ID" value="NZ_BNCG01000017.1"/>
</dbReference>
<dbReference type="EMBL" id="JBHRYC010000061">
    <property type="protein sequence ID" value="MFC3638244.1"/>
    <property type="molecule type" value="Genomic_DNA"/>
</dbReference>
<protein>
    <recommendedName>
        <fullName evidence="4">Lipoprotein</fullName>
    </recommendedName>
</protein>
<gene>
    <name evidence="2" type="ORF">ACFONL_12820</name>
</gene>
<evidence type="ECO:0008006" key="4">
    <source>
        <dbReference type="Google" id="ProtNLM"/>
    </source>
</evidence>
<organism evidence="2 3">
    <name type="scientific">Camelimonas fluminis</name>
    <dbReference type="NCBI Taxonomy" id="1576911"/>
    <lineage>
        <taxon>Bacteria</taxon>
        <taxon>Pseudomonadati</taxon>
        <taxon>Pseudomonadota</taxon>
        <taxon>Alphaproteobacteria</taxon>
        <taxon>Hyphomicrobiales</taxon>
        <taxon>Chelatococcaceae</taxon>
        <taxon>Camelimonas</taxon>
    </lineage>
</organism>
<feature type="signal peptide" evidence="1">
    <location>
        <begin position="1"/>
        <end position="17"/>
    </location>
</feature>
<keyword evidence="3" id="KW-1185">Reference proteome</keyword>
<comment type="caution">
    <text evidence="2">The sequence shown here is derived from an EMBL/GenBank/DDBJ whole genome shotgun (WGS) entry which is preliminary data.</text>
</comment>